<sequence>MSKEGFFSAVRQACRLAGPTLVTDSEKLDAGAIELQLRGTDLWLTSRVVEGYDPEDYRDLPTAAQEALANAIEGFRRVASAVPPDAPATRDQRDEAWGHFSRILRFVREYVTAEWLGAVEFLFQQAESLAVKREWGTKRFPKTLADSFLGAYEVSQLLIHRPDARFMLDPVARYAPGTTGLVDLYVMPSLGGTVLTRANGIWRIHPPQPGQPLQPWSEAAFLSALDGLARAAA</sequence>
<comment type="caution">
    <text evidence="1">The sequence shown here is derived from an EMBL/GenBank/DDBJ whole genome shotgun (WGS) entry which is preliminary data.</text>
</comment>
<keyword evidence="2" id="KW-1185">Reference proteome</keyword>
<dbReference type="RefSeq" id="WP_210653902.1">
    <property type="nucleotide sequence ID" value="NZ_JAGKQQ010000001.1"/>
</dbReference>
<organism evidence="1 2">
    <name type="scientific">Gemmata palustris</name>
    <dbReference type="NCBI Taxonomy" id="2822762"/>
    <lineage>
        <taxon>Bacteria</taxon>
        <taxon>Pseudomonadati</taxon>
        <taxon>Planctomycetota</taxon>
        <taxon>Planctomycetia</taxon>
        <taxon>Gemmatales</taxon>
        <taxon>Gemmataceae</taxon>
        <taxon>Gemmata</taxon>
    </lineage>
</organism>
<reference evidence="1 2" key="1">
    <citation type="submission" date="2021-04" db="EMBL/GenBank/DDBJ databases">
        <authorList>
            <person name="Ivanova A."/>
        </authorList>
    </citation>
    <scope>NUCLEOTIDE SEQUENCE [LARGE SCALE GENOMIC DNA]</scope>
    <source>
        <strain evidence="1 2">G18</strain>
    </source>
</reference>
<name>A0ABS5BQ23_9BACT</name>
<dbReference type="EMBL" id="JAGKQQ010000001">
    <property type="protein sequence ID" value="MBP3955844.1"/>
    <property type="molecule type" value="Genomic_DNA"/>
</dbReference>
<proteinExistence type="predicted"/>
<dbReference type="Proteomes" id="UP000676565">
    <property type="component" value="Unassembled WGS sequence"/>
</dbReference>
<protein>
    <submittedName>
        <fullName evidence="1">Uncharacterized protein</fullName>
    </submittedName>
</protein>
<evidence type="ECO:0000313" key="2">
    <source>
        <dbReference type="Proteomes" id="UP000676565"/>
    </source>
</evidence>
<evidence type="ECO:0000313" key="1">
    <source>
        <dbReference type="EMBL" id="MBP3955844.1"/>
    </source>
</evidence>
<accession>A0ABS5BQ23</accession>
<gene>
    <name evidence="1" type="ORF">J8F10_11165</name>
</gene>